<feature type="repeat" description="WD" evidence="3">
    <location>
        <begin position="439"/>
        <end position="473"/>
    </location>
</feature>
<organism evidence="6">
    <name type="scientific">Trichophyton rubrum CBS 288.86</name>
    <dbReference type="NCBI Taxonomy" id="1215330"/>
    <lineage>
        <taxon>Eukaryota</taxon>
        <taxon>Fungi</taxon>
        <taxon>Dikarya</taxon>
        <taxon>Ascomycota</taxon>
        <taxon>Pezizomycotina</taxon>
        <taxon>Eurotiomycetes</taxon>
        <taxon>Eurotiomycetidae</taxon>
        <taxon>Onygenales</taxon>
        <taxon>Arthrodermataceae</taxon>
        <taxon>Trichophyton</taxon>
    </lineage>
</organism>
<dbReference type="FunFam" id="2.130.10.10:FF:000557">
    <property type="entry name" value="WD repeat protein"/>
    <property type="match status" value="1"/>
</dbReference>
<keyword evidence="5" id="KW-1133">Transmembrane helix</keyword>
<keyword evidence="5" id="KW-0812">Transmembrane</keyword>
<proteinExistence type="predicted"/>
<keyword evidence="2" id="KW-0677">Repeat</keyword>
<evidence type="ECO:0000256" key="3">
    <source>
        <dbReference type="PROSITE-ProRule" id="PRU00221"/>
    </source>
</evidence>
<dbReference type="InterPro" id="IPR051859">
    <property type="entry name" value="DCAF"/>
</dbReference>
<feature type="region of interest" description="Disordered" evidence="4">
    <location>
        <begin position="117"/>
        <end position="140"/>
    </location>
</feature>
<feature type="region of interest" description="Disordered" evidence="4">
    <location>
        <begin position="32"/>
        <end position="104"/>
    </location>
</feature>
<dbReference type="PANTHER" id="PTHR19847">
    <property type="entry name" value="DDB1- AND CUL4-ASSOCIATED FACTOR 11"/>
    <property type="match status" value="1"/>
</dbReference>
<keyword evidence="5" id="KW-0472">Membrane</keyword>
<feature type="repeat" description="WD" evidence="3">
    <location>
        <begin position="486"/>
        <end position="527"/>
    </location>
</feature>
<dbReference type="OrthoDB" id="63070at2759"/>
<keyword evidence="1 3" id="KW-0853">WD repeat</keyword>
<feature type="region of interest" description="Disordered" evidence="4">
    <location>
        <begin position="212"/>
        <end position="231"/>
    </location>
</feature>
<dbReference type="PRINTS" id="PR00320">
    <property type="entry name" value="GPROTEINBRPT"/>
</dbReference>
<dbReference type="PROSITE" id="PS50082">
    <property type="entry name" value="WD_REPEATS_2"/>
    <property type="match status" value="2"/>
</dbReference>
<accession>A0A022VTE3</accession>
<sequence length="712" mass="78635">MSGRPSNRQEAVSPAEPDSIYHLAHEWGSVDAVGNTGSQIDAGSGNAGHWDPSAGDLEDMDDADMDDDDDDDDDGDGEEEDGDDDEYDDEDDGFNNDDSDEDGHSVELQFSVHPAQGDATAATATGPSGDGRPQNPERVRSMGSNISLAWNLQISFPFGLLIGLLLVTTAQLFRLIGATELHRILQGHGVLRSRSNENGQGYDTYGVQATRRTRRTGPSRYPKPPSQTGRELMISGDYGSNPYYVDRLKGRKKKLATSLMYRELGAGPRGTEIRSSRELSQGLIPGTAADTIIHYENPCYSGQFSDDGNFFFVTSQDFNVRMYDTSNPYIWKHYKTVEYPIGQWTITDATLSPDNKFLAYSSIRNIVCLAGTDPSSSTDPILLSFEHGPQGAAFNSMFGTRFGIWSVRFSGDGREIVAGTSGNSVLVYDLETQRTILQLRKHSDDVNAVCYGDKMSPHILYSGSDDSTIRVWDRRSMADGREAGVFVGHTEGITFVDSKGDGRYVLSNSKDQTMKLWDLRKMMTTAKFDGVSHIRYSTGFDYRFSPYLESDYTPHPHDCSVVTFHGHGVLRTLIRCHFSPPGSTDSRYVYTGSHDGKVYVYNLDATLAKVIDVGGTTRHSWSPRGTPRSYELDSKEIRTCVRDVSWHPNAPVIAATSWNGWGMSEGTCTVHSWTDDAEDDEGLPSMGWHLESELQLPAGQDSVVLGSEYEDY</sequence>
<dbReference type="InterPro" id="IPR001680">
    <property type="entry name" value="WD40_rpt"/>
</dbReference>
<evidence type="ECO:0000256" key="2">
    <source>
        <dbReference type="ARBA" id="ARBA00022737"/>
    </source>
</evidence>
<dbReference type="SUPFAM" id="SSF50978">
    <property type="entry name" value="WD40 repeat-like"/>
    <property type="match status" value="1"/>
</dbReference>
<evidence type="ECO:0000256" key="4">
    <source>
        <dbReference type="SAM" id="MobiDB-lite"/>
    </source>
</evidence>
<dbReference type="PANTHER" id="PTHR19847:SF7">
    <property type="entry name" value="DDB1- AND CUL4-ASSOCIATED FACTOR 11"/>
    <property type="match status" value="1"/>
</dbReference>
<feature type="compositionally biased region" description="Acidic residues" evidence="4">
    <location>
        <begin position="56"/>
        <end position="101"/>
    </location>
</feature>
<dbReference type="HOGENOM" id="CLU_014280_1_0_1"/>
<dbReference type="Proteomes" id="UP000023758">
    <property type="component" value="Unassembled WGS sequence"/>
</dbReference>
<evidence type="ECO:0000256" key="5">
    <source>
        <dbReference type="SAM" id="Phobius"/>
    </source>
</evidence>
<dbReference type="Pfam" id="PF00400">
    <property type="entry name" value="WD40"/>
    <property type="match status" value="4"/>
</dbReference>
<feature type="region of interest" description="Disordered" evidence="4">
    <location>
        <begin position="1"/>
        <end position="20"/>
    </location>
</feature>
<protein>
    <submittedName>
        <fullName evidence="6">Uncharacterized protein</fullName>
    </submittedName>
</protein>
<dbReference type="InterPro" id="IPR036322">
    <property type="entry name" value="WD40_repeat_dom_sf"/>
</dbReference>
<evidence type="ECO:0000256" key="1">
    <source>
        <dbReference type="ARBA" id="ARBA00022574"/>
    </source>
</evidence>
<dbReference type="GO" id="GO:0043161">
    <property type="term" value="P:proteasome-mediated ubiquitin-dependent protein catabolic process"/>
    <property type="evidence" value="ECO:0007669"/>
    <property type="project" value="TreeGrafter"/>
</dbReference>
<dbReference type="SMART" id="SM00320">
    <property type="entry name" value="WD40"/>
    <property type="match status" value="6"/>
</dbReference>
<dbReference type="Gene3D" id="2.130.10.10">
    <property type="entry name" value="YVTN repeat-like/Quinoprotein amine dehydrogenase"/>
    <property type="match status" value="2"/>
</dbReference>
<feature type="compositionally biased region" description="Polar residues" evidence="4">
    <location>
        <begin position="1"/>
        <end position="10"/>
    </location>
</feature>
<evidence type="ECO:0000313" key="6">
    <source>
        <dbReference type="EMBL" id="EZF49350.1"/>
    </source>
</evidence>
<dbReference type="InterPro" id="IPR020472">
    <property type="entry name" value="WD40_PAC1"/>
</dbReference>
<name>A0A022VTE3_TRIRU</name>
<dbReference type="GO" id="GO:0080008">
    <property type="term" value="C:Cul4-RING E3 ubiquitin ligase complex"/>
    <property type="evidence" value="ECO:0007669"/>
    <property type="project" value="TreeGrafter"/>
</dbReference>
<dbReference type="AlphaFoldDB" id="A0A022VTE3"/>
<dbReference type="EMBL" id="KK207904">
    <property type="protein sequence ID" value="EZF49350.1"/>
    <property type="molecule type" value="Genomic_DNA"/>
</dbReference>
<dbReference type="InterPro" id="IPR015943">
    <property type="entry name" value="WD40/YVTN_repeat-like_dom_sf"/>
</dbReference>
<feature type="transmembrane region" description="Helical" evidence="5">
    <location>
        <begin position="148"/>
        <end position="173"/>
    </location>
</feature>
<gene>
    <name evidence="6" type="ORF">H103_07056</name>
</gene>
<reference evidence="6" key="1">
    <citation type="submission" date="2014-02" db="EMBL/GenBank/DDBJ databases">
        <title>The Genome Sequence of Trichophyton rubrum (morphotype fischeri) CBS 288.86.</title>
        <authorList>
            <consortium name="The Broad Institute Genomics Platform"/>
            <person name="Cuomo C.A."/>
            <person name="White T.C."/>
            <person name="Graser Y."/>
            <person name="Martinez-Rossi N."/>
            <person name="Heitman J."/>
            <person name="Young S.K."/>
            <person name="Zeng Q."/>
            <person name="Gargeya S."/>
            <person name="Abouelleil A."/>
            <person name="Alvarado L."/>
            <person name="Chapman S.B."/>
            <person name="Gainer-Dewar J."/>
            <person name="Goldberg J."/>
            <person name="Griggs A."/>
            <person name="Gujja S."/>
            <person name="Hansen M."/>
            <person name="Howarth C."/>
            <person name="Imamovic A."/>
            <person name="Larimer J."/>
            <person name="Martinez D."/>
            <person name="Murphy C."/>
            <person name="Pearson M.D."/>
            <person name="Persinoti G."/>
            <person name="Poon T."/>
            <person name="Priest M."/>
            <person name="Roberts A.D."/>
            <person name="Saif S."/>
            <person name="Shea T.D."/>
            <person name="Sykes S.N."/>
            <person name="Wortman J."/>
            <person name="Nusbaum C."/>
            <person name="Birren B."/>
        </authorList>
    </citation>
    <scope>NUCLEOTIDE SEQUENCE [LARGE SCALE GENOMIC DNA]</scope>
    <source>
        <strain evidence="6">CBS 288.86</strain>
    </source>
</reference>
<dbReference type="PROSITE" id="PS50294">
    <property type="entry name" value="WD_REPEATS_REGION"/>
    <property type="match status" value="2"/>
</dbReference>